<gene>
    <name evidence="1" type="ORF">HPB50_026347</name>
</gene>
<evidence type="ECO:0000313" key="2">
    <source>
        <dbReference type="Proteomes" id="UP000821845"/>
    </source>
</evidence>
<accession>A0ACB7SZX0</accession>
<name>A0ACB7SZX0_HYAAI</name>
<keyword evidence="2" id="KW-1185">Reference proteome</keyword>
<reference evidence="1" key="1">
    <citation type="submission" date="2020-05" db="EMBL/GenBank/DDBJ databases">
        <title>Large-scale comparative analyses of tick genomes elucidate their genetic diversity and vector capacities.</title>
        <authorList>
            <person name="Jia N."/>
            <person name="Wang J."/>
            <person name="Shi W."/>
            <person name="Du L."/>
            <person name="Sun Y."/>
            <person name="Zhan W."/>
            <person name="Jiang J."/>
            <person name="Wang Q."/>
            <person name="Zhang B."/>
            <person name="Ji P."/>
            <person name="Sakyi L.B."/>
            <person name="Cui X."/>
            <person name="Yuan T."/>
            <person name="Jiang B."/>
            <person name="Yang W."/>
            <person name="Lam T.T.-Y."/>
            <person name="Chang Q."/>
            <person name="Ding S."/>
            <person name="Wang X."/>
            <person name="Zhu J."/>
            <person name="Ruan X."/>
            <person name="Zhao L."/>
            <person name="Wei J."/>
            <person name="Que T."/>
            <person name="Du C."/>
            <person name="Cheng J."/>
            <person name="Dai P."/>
            <person name="Han X."/>
            <person name="Huang E."/>
            <person name="Gao Y."/>
            <person name="Liu J."/>
            <person name="Shao H."/>
            <person name="Ye R."/>
            <person name="Li L."/>
            <person name="Wei W."/>
            <person name="Wang X."/>
            <person name="Wang C."/>
            <person name="Yang T."/>
            <person name="Huo Q."/>
            <person name="Li W."/>
            <person name="Guo W."/>
            <person name="Chen H."/>
            <person name="Zhou L."/>
            <person name="Ni X."/>
            <person name="Tian J."/>
            <person name="Zhou Y."/>
            <person name="Sheng Y."/>
            <person name="Liu T."/>
            <person name="Pan Y."/>
            <person name="Xia L."/>
            <person name="Li J."/>
            <person name="Zhao F."/>
            <person name="Cao W."/>
        </authorList>
    </citation>
    <scope>NUCLEOTIDE SEQUENCE</scope>
    <source>
        <strain evidence="1">Hyas-2018</strain>
    </source>
</reference>
<dbReference type="EMBL" id="CM023482">
    <property type="protein sequence ID" value="KAH6940225.1"/>
    <property type="molecule type" value="Genomic_DNA"/>
</dbReference>
<proteinExistence type="predicted"/>
<sequence length="234" mass="24606">MKKDVVRCSSRHSRESDSSRHHSTAPAQFSSADELPSPPYNAAMEALRRMRPPAKGATPVTDPDSMLPCGHHFYAMLVACSGTLAAGTALGFASAAMASIERQPWYDLPRMPPQNRWIADSLFLGATVGAMFSGLLLHLVGHRTTMLLSSVGLISSWMCLAMGNSVSVILVGRVACGLFVGVVANCACLYVADVAPPAKRTTFGGLPERLLSGTLFSELVGGTAARLAAGGHCC</sequence>
<comment type="caution">
    <text evidence="1">The sequence shown here is derived from an EMBL/GenBank/DDBJ whole genome shotgun (WGS) entry which is preliminary data.</text>
</comment>
<evidence type="ECO:0000313" key="1">
    <source>
        <dbReference type="EMBL" id="KAH6940225.1"/>
    </source>
</evidence>
<protein>
    <submittedName>
        <fullName evidence="1">Uncharacterized protein</fullName>
    </submittedName>
</protein>
<dbReference type="Proteomes" id="UP000821845">
    <property type="component" value="Chromosome 2"/>
</dbReference>
<organism evidence="1 2">
    <name type="scientific">Hyalomma asiaticum</name>
    <name type="common">Tick</name>
    <dbReference type="NCBI Taxonomy" id="266040"/>
    <lineage>
        <taxon>Eukaryota</taxon>
        <taxon>Metazoa</taxon>
        <taxon>Ecdysozoa</taxon>
        <taxon>Arthropoda</taxon>
        <taxon>Chelicerata</taxon>
        <taxon>Arachnida</taxon>
        <taxon>Acari</taxon>
        <taxon>Parasitiformes</taxon>
        <taxon>Ixodida</taxon>
        <taxon>Ixodoidea</taxon>
        <taxon>Ixodidae</taxon>
        <taxon>Hyalomminae</taxon>
        <taxon>Hyalomma</taxon>
    </lineage>
</organism>